<gene>
    <name evidence="5" type="ORF">EMCG_03281</name>
</gene>
<dbReference type="InterPro" id="IPR051730">
    <property type="entry name" value="NASP-like"/>
</dbReference>
<dbReference type="InterPro" id="IPR011990">
    <property type="entry name" value="TPR-like_helical_dom_sf"/>
</dbReference>
<evidence type="ECO:0000259" key="4">
    <source>
        <dbReference type="Pfam" id="PF10516"/>
    </source>
</evidence>
<evidence type="ECO:0000313" key="5">
    <source>
        <dbReference type="EMBL" id="KKZ62309.1"/>
    </source>
</evidence>
<feature type="compositionally biased region" description="Basic and acidic residues" evidence="3">
    <location>
        <begin position="459"/>
        <end position="468"/>
    </location>
</feature>
<feature type="region of interest" description="Disordered" evidence="3">
    <location>
        <begin position="97"/>
        <end position="122"/>
    </location>
</feature>
<evidence type="ECO:0000256" key="3">
    <source>
        <dbReference type="SAM" id="MobiDB-lite"/>
    </source>
</evidence>
<proteinExistence type="predicted"/>
<organism evidence="5 6">
    <name type="scientific">[Emmonsia] crescens</name>
    <dbReference type="NCBI Taxonomy" id="73230"/>
    <lineage>
        <taxon>Eukaryota</taxon>
        <taxon>Fungi</taxon>
        <taxon>Dikarya</taxon>
        <taxon>Ascomycota</taxon>
        <taxon>Pezizomycotina</taxon>
        <taxon>Eurotiomycetes</taxon>
        <taxon>Eurotiomycetidae</taxon>
        <taxon>Onygenales</taxon>
        <taxon>Ajellomycetaceae</taxon>
        <taxon>Emergomyces</taxon>
    </lineage>
</organism>
<dbReference type="EMBL" id="LCZI01001143">
    <property type="protein sequence ID" value="KKZ62309.1"/>
    <property type="molecule type" value="Genomic_DNA"/>
</dbReference>
<feature type="domain" description="Tetratricopeptide SHNi-TPR" evidence="4">
    <location>
        <begin position="226"/>
        <end position="263"/>
    </location>
</feature>
<dbReference type="GO" id="GO:0042393">
    <property type="term" value="F:histone binding"/>
    <property type="evidence" value="ECO:0007669"/>
    <property type="project" value="TreeGrafter"/>
</dbReference>
<feature type="region of interest" description="Disordered" evidence="3">
    <location>
        <begin position="1"/>
        <end position="25"/>
    </location>
</feature>
<dbReference type="OrthoDB" id="5587616at2759"/>
<dbReference type="InterPro" id="IPR019544">
    <property type="entry name" value="Tetratricopeptide_SHNi-TPR_dom"/>
</dbReference>
<accession>A0A0G2J0G3</accession>
<name>A0A0G2J0G3_9EURO</name>
<keyword evidence="2" id="KW-0802">TPR repeat</keyword>
<feature type="region of interest" description="Disordered" evidence="3">
    <location>
        <begin position="158"/>
        <end position="187"/>
    </location>
</feature>
<dbReference type="GO" id="GO:0005654">
    <property type="term" value="C:nucleoplasm"/>
    <property type="evidence" value="ECO:0007669"/>
    <property type="project" value="TreeGrafter"/>
</dbReference>
<reference evidence="6" key="1">
    <citation type="journal article" date="2015" name="PLoS Genet.">
        <title>The dynamic genome and transcriptome of the human fungal pathogen Blastomyces and close relative Emmonsia.</title>
        <authorList>
            <person name="Munoz J.F."/>
            <person name="Gauthier G.M."/>
            <person name="Desjardins C.A."/>
            <person name="Gallo J.E."/>
            <person name="Holder J."/>
            <person name="Sullivan T.D."/>
            <person name="Marty A.J."/>
            <person name="Carmen J.C."/>
            <person name="Chen Z."/>
            <person name="Ding L."/>
            <person name="Gujja S."/>
            <person name="Magrini V."/>
            <person name="Misas E."/>
            <person name="Mitreva M."/>
            <person name="Priest M."/>
            <person name="Saif S."/>
            <person name="Whiston E.A."/>
            <person name="Young S."/>
            <person name="Zeng Q."/>
            <person name="Goldman W.E."/>
            <person name="Mardis E.R."/>
            <person name="Taylor J.W."/>
            <person name="McEwen J.G."/>
            <person name="Clay O.K."/>
            <person name="Klein B.S."/>
            <person name="Cuomo C.A."/>
        </authorList>
    </citation>
    <scope>NUCLEOTIDE SEQUENCE [LARGE SCALE GENOMIC DNA]</scope>
    <source>
        <strain evidence="6">UAMH 3008</strain>
    </source>
</reference>
<dbReference type="GO" id="GO:0006335">
    <property type="term" value="P:DNA replication-dependent chromatin assembly"/>
    <property type="evidence" value="ECO:0007669"/>
    <property type="project" value="TreeGrafter"/>
</dbReference>
<dbReference type="VEuPathDB" id="FungiDB:EMCG_03281"/>
<comment type="caution">
    <text evidence="5">The sequence shown here is derived from an EMBL/GenBank/DDBJ whole genome shotgun (WGS) entry which is preliminary data.</text>
</comment>
<dbReference type="GO" id="GO:0034080">
    <property type="term" value="P:CENP-A containing chromatin assembly"/>
    <property type="evidence" value="ECO:0007669"/>
    <property type="project" value="TreeGrafter"/>
</dbReference>
<dbReference type="PANTHER" id="PTHR15081">
    <property type="entry name" value="NUCLEAR AUTOANTIGENIC SPERM PROTEIN NASP -RELATED"/>
    <property type="match status" value="1"/>
</dbReference>
<dbReference type="Pfam" id="PF10516">
    <property type="entry name" value="SHNi-TPR"/>
    <property type="match status" value="1"/>
</dbReference>
<feature type="compositionally biased region" description="Basic and acidic residues" evidence="3">
    <location>
        <begin position="431"/>
        <end position="444"/>
    </location>
</feature>
<dbReference type="Proteomes" id="UP000034164">
    <property type="component" value="Unassembled WGS sequence"/>
</dbReference>
<dbReference type="AlphaFoldDB" id="A0A0G2J0G3"/>
<feature type="region of interest" description="Disordered" evidence="3">
    <location>
        <begin position="410"/>
        <end position="468"/>
    </location>
</feature>
<dbReference type="PANTHER" id="PTHR15081:SF1">
    <property type="entry name" value="NUCLEAR AUTOANTIGENIC SPERM PROTEIN"/>
    <property type="match status" value="1"/>
</dbReference>
<keyword evidence="1" id="KW-0677">Repeat</keyword>
<sequence length="468" mass="51246">MAEAPPPSTSMMEDASILDQSPESKQAQLADLIERASAKDAIKDYDAAAELYSQATELQAELNGEMSVENADLLYSYGKSLYNVAVSKSDVLGSKVAGQASNAPKSGTPGNTATKTRIGPPKESLIGRAIAEGSIVNEKATESITEEMKPQSSSLFQFTGDEHFDSDSDEENTGDAGTGAEQEEEEDEFANAFEMLDLARILLLRKLENLGSDKQDEERNIKERLSDIYDLQAEISLEGERFEDAVADLRAALDLKTKLFPLEDPNVAECHYKLSLALEFSSIAPEKEEDGQDTTSEKITKVDKEKREEAAKHMEAAIQSCKSRVSKEQEKLERTTDEETLIKMNRSIDDVKEIVSDMEQRLIELRRPPISINDPGESIADSNALNGILSQVLGQTSATDKTSILQEAMKGANDLSSLVRKKKRTPTTAEPSDKAESSGKRQLELESEAADEPSPGKRVRLDDEGSDE</sequence>
<evidence type="ECO:0000313" key="6">
    <source>
        <dbReference type="Proteomes" id="UP000034164"/>
    </source>
</evidence>
<evidence type="ECO:0000256" key="2">
    <source>
        <dbReference type="ARBA" id="ARBA00022803"/>
    </source>
</evidence>
<feature type="compositionally biased region" description="Polar residues" evidence="3">
    <location>
        <begin position="99"/>
        <end position="115"/>
    </location>
</feature>
<evidence type="ECO:0000256" key="1">
    <source>
        <dbReference type="ARBA" id="ARBA00022737"/>
    </source>
</evidence>
<dbReference type="Gene3D" id="1.25.40.10">
    <property type="entry name" value="Tetratricopeptide repeat domain"/>
    <property type="match status" value="1"/>
</dbReference>
<dbReference type="SUPFAM" id="SSF48452">
    <property type="entry name" value="TPR-like"/>
    <property type="match status" value="1"/>
</dbReference>
<protein>
    <recommendedName>
        <fullName evidence="4">Tetratricopeptide SHNi-TPR domain-containing protein</fullName>
    </recommendedName>
</protein>